<organism evidence="1 2">
    <name type="scientific">Solidesulfovibrio magneticus (strain ATCC 700980 / DSM 13731 / RS-1)</name>
    <name type="common">Desulfovibrio magneticus</name>
    <dbReference type="NCBI Taxonomy" id="573370"/>
    <lineage>
        <taxon>Bacteria</taxon>
        <taxon>Pseudomonadati</taxon>
        <taxon>Thermodesulfobacteriota</taxon>
        <taxon>Desulfovibrionia</taxon>
        <taxon>Desulfovibrionales</taxon>
        <taxon>Desulfovibrionaceae</taxon>
        <taxon>Solidesulfovibrio</taxon>
    </lineage>
</organism>
<dbReference type="AlphaFoldDB" id="C4XTK1"/>
<dbReference type="STRING" id="573370.DMR_25070"/>
<dbReference type="HOGENOM" id="CLU_2584027_0_0_7"/>
<accession>C4XTK1</accession>
<keyword evidence="2" id="KW-1185">Reference proteome</keyword>
<proteinExistence type="predicted"/>
<gene>
    <name evidence="1" type="ordered locus">DMR_25070</name>
</gene>
<dbReference type="EMBL" id="AP010904">
    <property type="protein sequence ID" value="BAH75998.1"/>
    <property type="molecule type" value="Genomic_DNA"/>
</dbReference>
<sequence>MAAANRQELLRRIHSQAGPVLHDVVALIDLGIAQYCRQLESCAEEQVRKLQGQIMALRCLRQELSGSKGLWEASGYPGTA</sequence>
<name>C4XTK1_SOLM1</name>
<dbReference type="KEGG" id="dma:DMR_25070"/>
<protein>
    <submittedName>
        <fullName evidence="1">Uncharacterized protein</fullName>
    </submittedName>
</protein>
<evidence type="ECO:0000313" key="2">
    <source>
        <dbReference type="Proteomes" id="UP000009071"/>
    </source>
</evidence>
<reference evidence="1 2" key="1">
    <citation type="journal article" date="2009" name="Genome Res.">
        <title>Whole genome sequence of Desulfovibrio magneticus strain RS-1 revealed common gene clusters in magnetotactic bacteria.</title>
        <authorList>
            <person name="Nakazawa H."/>
            <person name="Arakaki A."/>
            <person name="Narita-Yamada S."/>
            <person name="Yashiro I."/>
            <person name="Jinno K."/>
            <person name="Aoki N."/>
            <person name="Tsuruyama A."/>
            <person name="Okamura Y."/>
            <person name="Tanikawa S."/>
            <person name="Fujita N."/>
            <person name="Takeyama H."/>
            <person name="Matsunaga T."/>
        </authorList>
    </citation>
    <scope>NUCLEOTIDE SEQUENCE [LARGE SCALE GENOMIC DNA]</scope>
    <source>
        <strain evidence="2">ATCC 700980 / DSM 13731 / RS-1</strain>
    </source>
</reference>
<dbReference type="RefSeq" id="WP_015861177.1">
    <property type="nucleotide sequence ID" value="NC_012796.1"/>
</dbReference>
<evidence type="ECO:0000313" key="1">
    <source>
        <dbReference type="EMBL" id="BAH75998.1"/>
    </source>
</evidence>
<dbReference type="Proteomes" id="UP000009071">
    <property type="component" value="Chromosome"/>
</dbReference>